<dbReference type="STRING" id="1423790.BN53_05885"/>
<dbReference type="GO" id="GO:0009253">
    <property type="term" value="P:peptidoglycan catabolic process"/>
    <property type="evidence" value="ECO:0007669"/>
    <property type="project" value="InterPro"/>
</dbReference>
<evidence type="ECO:0000256" key="1">
    <source>
        <dbReference type="ARBA" id="ARBA00010646"/>
    </source>
</evidence>
<dbReference type="PATRIC" id="fig|1423790.3.peg.221"/>
<keyword evidence="5" id="KW-0732">Signal</keyword>
<dbReference type="PRINTS" id="PR01729">
    <property type="entry name" value="SURFACELAYER"/>
</dbReference>
<dbReference type="GO" id="GO:0030115">
    <property type="term" value="C:S-layer"/>
    <property type="evidence" value="ECO:0007669"/>
    <property type="project" value="InterPro"/>
</dbReference>
<accession>I7LEA2</accession>
<name>I7LEA2_9LACO</name>
<feature type="region of interest" description="Disordered" evidence="4">
    <location>
        <begin position="258"/>
        <end position="283"/>
    </location>
</feature>
<evidence type="ECO:0000313" key="8">
    <source>
        <dbReference type="Proteomes" id="UP000009311"/>
    </source>
</evidence>
<dbReference type="EMBL" id="CAKD01000023">
    <property type="protein sequence ID" value="CCI85613.1"/>
    <property type="molecule type" value="Genomic_DNA"/>
</dbReference>
<dbReference type="PROSITE" id="PS51904">
    <property type="entry name" value="GLYCOSYL_HYDROL_F25_2"/>
    <property type="match status" value="1"/>
</dbReference>
<organism evidence="7 8">
    <name type="scientific">Lactobacillus pasteurii DSM 23907 = CRBIP 24.76</name>
    <dbReference type="NCBI Taxonomy" id="1423790"/>
    <lineage>
        <taxon>Bacteria</taxon>
        <taxon>Bacillati</taxon>
        <taxon>Bacillota</taxon>
        <taxon>Bacilli</taxon>
        <taxon>Lactobacillales</taxon>
        <taxon>Lactobacillaceae</taxon>
        <taxon>Lactobacillus</taxon>
    </lineage>
</organism>
<evidence type="ECO:0000256" key="5">
    <source>
        <dbReference type="SAM" id="SignalP"/>
    </source>
</evidence>
<proteinExistence type="inferred from homology"/>
<protein>
    <submittedName>
        <fullName evidence="7">Gametolysin</fullName>
    </submittedName>
</protein>
<evidence type="ECO:0000256" key="3">
    <source>
        <dbReference type="ARBA" id="ARBA00023295"/>
    </source>
</evidence>
<dbReference type="InterPro" id="IPR018077">
    <property type="entry name" value="Glyco_hydro_fam25_subgr"/>
</dbReference>
<dbReference type="GO" id="GO:0009274">
    <property type="term" value="C:peptidoglycan-based cell wall"/>
    <property type="evidence" value="ECO:0007669"/>
    <property type="project" value="InterPro"/>
</dbReference>
<evidence type="ECO:0000259" key="6">
    <source>
        <dbReference type="Pfam" id="PF03217"/>
    </source>
</evidence>
<reference evidence="7 8" key="1">
    <citation type="submission" date="2012-06" db="EMBL/GenBank/DDBJ databases">
        <title>Draft Genome Sequence of Lactobacillus pasteurii CRBIP 24.76T.</title>
        <authorList>
            <person name="Cousin S."/>
            <person name="Bouchier C."/>
            <person name="Loux V."/>
            <person name="Ma L."/>
            <person name="Creno S."/>
            <person name="Bizet C."/>
            <person name="Clermont D."/>
        </authorList>
    </citation>
    <scope>NUCLEOTIDE SEQUENCE [LARGE SCALE GENOMIC DNA]</scope>
    <source>
        <strain evidence="8">CRBIP 24.76T</strain>
    </source>
</reference>
<evidence type="ECO:0000256" key="4">
    <source>
        <dbReference type="SAM" id="MobiDB-lite"/>
    </source>
</evidence>
<feature type="domain" description="S-layer protein C-terminal" evidence="6">
    <location>
        <begin position="282"/>
        <end position="342"/>
    </location>
</feature>
<dbReference type="GO" id="GO:0003796">
    <property type="term" value="F:lysozyme activity"/>
    <property type="evidence" value="ECO:0007669"/>
    <property type="project" value="InterPro"/>
</dbReference>
<dbReference type="InterPro" id="IPR004903">
    <property type="entry name" value="S-layer_prot"/>
</dbReference>
<keyword evidence="3" id="KW-0326">Glycosidase</keyword>
<sequence>MNKRDWKILGALACASALTTSTALVLENYSSLGSETVRADTKSVSSRSYGVDVASYQSSDISGMAQAGGQFAIVKVSEGTNYQNPKAAAQITSAINNNMMPMAYHFATFGANSTAAVAEANYAIASAKAMGLPSGSYIACDWETGQGNVVTAGKIASANAILAFMQKIKAAGYQPLLYSGAYLLRNNIDTSVILSAFPSSLWVASYATTGRIDTADFNYFPSMDGVAIWQFTDNWRGLSVDGNITLLPLSYNSTTTQAPVTNTSDLNQQAKPSNNTTTTSSSNVVKTTKTVMHKSYIYDQNGSRVGNSAISAYTQVTVLGGFVQINGKRYYKIGDNQYINLSNVDGSKRTLTHNSYVYNNQGLRVYSVGKLYAGQSLTTYGSSFNIAGKSYYRIGKNRYVKVANF</sequence>
<dbReference type="GO" id="GO:0016052">
    <property type="term" value="P:carbohydrate catabolic process"/>
    <property type="evidence" value="ECO:0007669"/>
    <property type="project" value="TreeGrafter"/>
</dbReference>
<dbReference type="RefSeq" id="WP_009560165.1">
    <property type="nucleotide sequence ID" value="NZ_AYZN01000001.1"/>
</dbReference>
<dbReference type="OrthoDB" id="2156809at2"/>
<feature type="signal peptide" evidence="5">
    <location>
        <begin position="1"/>
        <end position="25"/>
    </location>
</feature>
<feature type="compositionally biased region" description="Polar residues" evidence="4">
    <location>
        <begin position="258"/>
        <end position="272"/>
    </location>
</feature>
<dbReference type="AlphaFoldDB" id="I7LEA2"/>
<dbReference type="Gene3D" id="3.20.20.80">
    <property type="entry name" value="Glycosidases"/>
    <property type="match status" value="1"/>
</dbReference>
<gene>
    <name evidence="7" type="ORF">BN53_05885</name>
</gene>
<dbReference type="SMART" id="SM00641">
    <property type="entry name" value="Glyco_25"/>
    <property type="match status" value="2"/>
</dbReference>
<evidence type="ECO:0000313" key="7">
    <source>
        <dbReference type="EMBL" id="CCI85613.1"/>
    </source>
</evidence>
<dbReference type="PANTHER" id="PTHR34135:SF2">
    <property type="entry name" value="LYSOZYME"/>
    <property type="match status" value="1"/>
</dbReference>
<keyword evidence="8" id="KW-1185">Reference proteome</keyword>
<feature type="chain" id="PRO_5038519338" evidence="5">
    <location>
        <begin position="26"/>
        <end position="405"/>
    </location>
</feature>
<dbReference type="InterPro" id="IPR017853">
    <property type="entry name" value="GH"/>
</dbReference>
<keyword evidence="2" id="KW-0378">Hydrolase</keyword>
<dbReference type="GO" id="GO:0005199">
    <property type="term" value="F:structural constituent of cell wall"/>
    <property type="evidence" value="ECO:0007669"/>
    <property type="project" value="InterPro"/>
</dbReference>
<dbReference type="Proteomes" id="UP000009311">
    <property type="component" value="Unassembled WGS sequence"/>
</dbReference>
<dbReference type="eggNOG" id="COG3757">
    <property type="taxonomic scope" value="Bacteria"/>
</dbReference>
<dbReference type="SUPFAM" id="SSF51445">
    <property type="entry name" value="(Trans)glycosidases"/>
    <property type="match status" value="1"/>
</dbReference>
<dbReference type="CDD" id="cd06415">
    <property type="entry name" value="GH25_Cpl1-like"/>
    <property type="match status" value="1"/>
</dbReference>
<evidence type="ECO:0000256" key="2">
    <source>
        <dbReference type="ARBA" id="ARBA00022801"/>
    </source>
</evidence>
<dbReference type="GO" id="GO:0016998">
    <property type="term" value="P:cell wall macromolecule catabolic process"/>
    <property type="evidence" value="ECO:0007669"/>
    <property type="project" value="InterPro"/>
</dbReference>
<dbReference type="Pfam" id="PF01183">
    <property type="entry name" value="Glyco_hydro_25"/>
    <property type="match status" value="1"/>
</dbReference>
<feature type="compositionally biased region" description="Low complexity" evidence="4">
    <location>
        <begin position="273"/>
        <end position="283"/>
    </location>
</feature>
<dbReference type="InterPro" id="IPR002053">
    <property type="entry name" value="Glyco_hydro_25"/>
</dbReference>
<dbReference type="PANTHER" id="PTHR34135">
    <property type="entry name" value="LYSOZYME"/>
    <property type="match status" value="1"/>
</dbReference>
<dbReference type="Pfam" id="PF03217">
    <property type="entry name" value="SlpA"/>
    <property type="match status" value="1"/>
</dbReference>
<dbReference type="InterPro" id="IPR024968">
    <property type="entry name" value="SlpA_C_lactobacillus"/>
</dbReference>
<comment type="similarity">
    <text evidence="1">Belongs to the glycosyl hydrolase 25 family.</text>
</comment>
<comment type="caution">
    <text evidence="7">The sequence shown here is derived from an EMBL/GenBank/DDBJ whole genome shotgun (WGS) entry which is preliminary data.</text>
</comment>